<organism evidence="4 5">
    <name type="scientific">Poecilia latipinna</name>
    <name type="common">sailfin molly</name>
    <dbReference type="NCBI Taxonomy" id="48699"/>
    <lineage>
        <taxon>Eukaryota</taxon>
        <taxon>Metazoa</taxon>
        <taxon>Chordata</taxon>
        <taxon>Craniata</taxon>
        <taxon>Vertebrata</taxon>
        <taxon>Euteleostomi</taxon>
        <taxon>Actinopterygii</taxon>
        <taxon>Neopterygii</taxon>
        <taxon>Teleostei</taxon>
        <taxon>Neoteleostei</taxon>
        <taxon>Acanthomorphata</taxon>
        <taxon>Ovalentaria</taxon>
        <taxon>Atherinomorphae</taxon>
        <taxon>Cyprinodontiformes</taxon>
        <taxon>Poeciliidae</taxon>
        <taxon>Poeciliinae</taxon>
        <taxon>Poecilia</taxon>
    </lineage>
</organism>
<dbReference type="STRING" id="48699.ENSPLAP00000019500"/>
<dbReference type="PANTHER" id="PTHR22913">
    <property type="entry name" value="HYALURONAN SYNTHASE"/>
    <property type="match status" value="1"/>
</dbReference>
<keyword evidence="3" id="KW-1133">Transmembrane helix</keyword>
<dbReference type="Ensembl" id="ENSPLAT00000015877.1">
    <property type="protein sequence ID" value="ENSPLAP00000019500.1"/>
    <property type="gene ID" value="ENSPLAG00000001670.1"/>
</dbReference>
<dbReference type="GO" id="GO:0085029">
    <property type="term" value="P:extracellular matrix assembly"/>
    <property type="evidence" value="ECO:0007669"/>
    <property type="project" value="TreeGrafter"/>
</dbReference>
<name>A0A3B3V193_9TELE</name>
<dbReference type="GO" id="GO:0005886">
    <property type="term" value="C:plasma membrane"/>
    <property type="evidence" value="ECO:0007669"/>
    <property type="project" value="TreeGrafter"/>
</dbReference>
<dbReference type="PANTHER" id="PTHR22913:SF6">
    <property type="entry name" value="HYALURONAN SYNTHASE 3"/>
    <property type="match status" value="1"/>
</dbReference>
<dbReference type="GeneTree" id="ENSGT00390000010337"/>
<feature type="transmembrane region" description="Helical" evidence="3">
    <location>
        <begin position="61"/>
        <end position="81"/>
    </location>
</feature>
<protein>
    <submittedName>
        <fullName evidence="4">Uncharacterized protein</fullName>
    </submittedName>
</protein>
<accession>A0A3B3V193</accession>
<evidence type="ECO:0000256" key="1">
    <source>
        <dbReference type="ARBA" id="ARBA00004370"/>
    </source>
</evidence>
<evidence type="ECO:0000256" key="3">
    <source>
        <dbReference type="SAM" id="Phobius"/>
    </source>
</evidence>
<dbReference type="GO" id="GO:0030213">
    <property type="term" value="P:hyaluronan biosynthetic process"/>
    <property type="evidence" value="ECO:0007669"/>
    <property type="project" value="TreeGrafter"/>
</dbReference>
<dbReference type="GO" id="GO:0050501">
    <property type="term" value="F:hyaluronan synthase activity"/>
    <property type="evidence" value="ECO:0007669"/>
    <property type="project" value="TreeGrafter"/>
</dbReference>
<dbReference type="Proteomes" id="UP000261500">
    <property type="component" value="Unplaced"/>
</dbReference>
<proteinExistence type="predicted"/>
<evidence type="ECO:0000313" key="5">
    <source>
        <dbReference type="Proteomes" id="UP000261500"/>
    </source>
</evidence>
<comment type="subcellular location">
    <subcellularLocation>
        <location evidence="1">Membrane</location>
    </subcellularLocation>
</comment>
<evidence type="ECO:0000313" key="4">
    <source>
        <dbReference type="Ensembl" id="ENSPLAP00000019500.1"/>
    </source>
</evidence>
<reference evidence="4" key="2">
    <citation type="submission" date="2025-09" db="UniProtKB">
        <authorList>
            <consortium name="Ensembl"/>
        </authorList>
    </citation>
    <scope>IDENTIFICATION</scope>
</reference>
<reference evidence="4" key="1">
    <citation type="submission" date="2025-08" db="UniProtKB">
        <authorList>
            <consortium name="Ensembl"/>
        </authorList>
    </citation>
    <scope>IDENTIFICATION</scope>
</reference>
<feature type="transmembrane region" description="Helical" evidence="3">
    <location>
        <begin position="29"/>
        <end position="49"/>
    </location>
</feature>
<keyword evidence="5" id="KW-1185">Reference proteome</keyword>
<sequence length="132" mass="15535">MFAHTHIDQLLKQFLSFNEFSFLQSTLHCINELIFLLLFLLFLLIWTSSTRCPLAQHHLSFGLYGAFLSLHLFLQSLFAFLEHRRMRSPARPQHLRRSVALCIAAYQEDPDYLRKCLRSVRRISFPGLKVVN</sequence>
<keyword evidence="2 3" id="KW-0472">Membrane</keyword>
<dbReference type="AlphaFoldDB" id="A0A3B3V193"/>
<keyword evidence="3" id="KW-0812">Transmembrane</keyword>
<evidence type="ECO:0000256" key="2">
    <source>
        <dbReference type="ARBA" id="ARBA00023136"/>
    </source>
</evidence>